<dbReference type="OrthoDB" id="3945418at2759"/>
<dbReference type="SUPFAM" id="SSF48264">
    <property type="entry name" value="Cytochrome P450"/>
    <property type="match status" value="1"/>
</dbReference>
<comment type="similarity">
    <text evidence="2">Belongs to the cytochrome P450 family.</text>
</comment>
<reference evidence="9" key="2">
    <citation type="submission" date="2008-07" db="EMBL/GenBank/DDBJ databases">
        <authorList>
            <person name="Genoscope - CEA"/>
        </authorList>
    </citation>
    <scope>NUCLEOTIDE SEQUENCE</scope>
    <source>
        <strain evidence="9">S mat+</strain>
    </source>
</reference>
<keyword evidence="6 8" id="KW-0408">Iron</keyword>
<dbReference type="KEGG" id="pan:PODANSg1464"/>
<evidence type="ECO:0000256" key="4">
    <source>
        <dbReference type="ARBA" id="ARBA00022723"/>
    </source>
</evidence>
<dbReference type="InterPro" id="IPR050121">
    <property type="entry name" value="Cytochrome_P450_monoxygenase"/>
</dbReference>
<evidence type="ECO:0000256" key="6">
    <source>
        <dbReference type="ARBA" id="ARBA00023004"/>
    </source>
</evidence>
<proteinExistence type="inferred from homology"/>
<keyword evidence="4 8" id="KW-0479">Metal-binding</keyword>
<evidence type="ECO:0000256" key="2">
    <source>
        <dbReference type="ARBA" id="ARBA00010617"/>
    </source>
</evidence>
<evidence type="ECO:0000256" key="7">
    <source>
        <dbReference type="ARBA" id="ARBA00023033"/>
    </source>
</evidence>
<dbReference type="CDD" id="cd11062">
    <property type="entry name" value="CYP58-like"/>
    <property type="match status" value="1"/>
</dbReference>
<dbReference type="RefSeq" id="XP_001904444.1">
    <property type="nucleotide sequence ID" value="XM_001904409.1"/>
</dbReference>
<keyword evidence="11" id="KW-1185">Reference proteome</keyword>
<dbReference type="Pfam" id="PF00067">
    <property type="entry name" value="p450"/>
    <property type="match status" value="1"/>
</dbReference>
<dbReference type="EMBL" id="FO904940">
    <property type="protein sequence ID" value="CDP29637.1"/>
    <property type="molecule type" value="Genomic_DNA"/>
</dbReference>
<feature type="binding site" description="axial binding residue" evidence="8">
    <location>
        <position position="475"/>
    </location>
    <ligand>
        <name>heme</name>
        <dbReference type="ChEBI" id="CHEBI:30413"/>
    </ligand>
    <ligandPart>
        <name>Fe</name>
        <dbReference type="ChEBI" id="CHEBI:18248"/>
    </ligandPart>
</feature>
<keyword evidence="3 8" id="KW-0349">Heme</keyword>
<dbReference type="InterPro" id="IPR002401">
    <property type="entry name" value="Cyt_P450_E_grp-I"/>
</dbReference>
<evidence type="ECO:0000313" key="9">
    <source>
        <dbReference type="EMBL" id="CAP62224.1"/>
    </source>
</evidence>
<dbReference type="GO" id="GO:0016705">
    <property type="term" value="F:oxidoreductase activity, acting on paired donors, with incorporation or reduction of molecular oxygen"/>
    <property type="evidence" value="ECO:0007669"/>
    <property type="project" value="InterPro"/>
</dbReference>
<dbReference type="GO" id="GO:0005506">
    <property type="term" value="F:iron ion binding"/>
    <property type="evidence" value="ECO:0007669"/>
    <property type="project" value="InterPro"/>
</dbReference>
<dbReference type="AlphaFoldDB" id="B2AFK5"/>
<keyword evidence="5" id="KW-0560">Oxidoreductase</keyword>
<evidence type="ECO:0000256" key="8">
    <source>
        <dbReference type="PIRSR" id="PIRSR602401-1"/>
    </source>
</evidence>
<dbReference type="Proteomes" id="UP000001197">
    <property type="component" value="Chromosome 5"/>
</dbReference>
<dbReference type="PANTHER" id="PTHR24305:SF157">
    <property type="entry name" value="N-ACETYLTRYPTOPHAN 6-HYDROXYLASE IVOC-RELATED"/>
    <property type="match status" value="1"/>
</dbReference>
<dbReference type="eggNOG" id="KOG0158">
    <property type="taxonomic scope" value="Eukaryota"/>
</dbReference>
<reference evidence="9 11" key="1">
    <citation type="journal article" date="2008" name="Genome Biol.">
        <title>The genome sequence of the model ascomycete fungus Podospora anserina.</title>
        <authorList>
            <person name="Espagne E."/>
            <person name="Lespinet O."/>
            <person name="Malagnac F."/>
            <person name="Da Silva C."/>
            <person name="Jaillon O."/>
            <person name="Porcel B.M."/>
            <person name="Couloux A."/>
            <person name="Aury J.-M."/>
            <person name="Segurens B."/>
            <person name="Poulain J."/>
            <person name="Anthouard V."/>
            <person name="Grossetete S."/>
            <person name="Khalili H."/>
            <person name="Coppin E."/>
            <person name="Dequard-Chablat M."/>
            <person name="Picard M."/>
            <person name="Contamine V."/>
            <person name="Arnaise S."/>
            <person name="Bourdais A."/>
            <person name="Berteaux-Lecellier V."/>
            <person name="Gautheret D."/>
            <person name="de Vries R.P."/>
            <person name="Battaglia E."/>
            <person name="Coutinho P.M."/>
            <person name="Danchin E.G.J."/>
            <person name="Henrissat B."/>
            <person name="El Khoury R."/>
            <person name="Sainsard-Chanet A."/>
            <person name="Boivin A."/>
            <person name="Pinan-Lucarre B."/>
            <person name="Sellem C.H."/>
            <person name="Debuchy R."/>
            <person name="Wincker P."/>
            <person name="Weissenbach J."/>
            <person name="Silar P."/>
        </authorList>
    </citation>
    <scope>NUCLEOTIDE SEQUENCE [LARGE SCALE GENOMIC DNA]</scope>
    <source>
        <strain evidence="11">S / ATCC MYA-4624 / DSM 980 / FGSC 10383</strain>
        <strain evidence="9">S mat+</strain>
    </source>
</reference>
<keyword evidence="7" id="KW-0503">Monooxygenase</keyword>
<name>B2AFK5_PODAN</name>
<dbReference type="GO" id="GO:0020037">
    <property type="term" value="F:heme binding"/>
    <property type="evidence" value="ECO:0007669"/>
    <property type="project" value="InterPro"/>
</dbReference>
<reference evidence="10" key="4">
    <citation type="submission" date="2015-04" db="EMBL/GenBank/DDBJ databases">
        <title>Maintaining two mating types: Structure of the mating type locus and its role in heterokaryosis in Podospora anserina.</title>
        <authorList>
            <person name="Grognet P."/>
            <person name="Bidard F."/>
            <person name="Kuchly C."/>
            <person name="Chan Ho Tong L."/>
            <person name="Coppin E."/>
            <person name="Ait Benkhali J."/>
            <person name="Couloux A."/>
            <person name="Wincker P."/>
            <person name="Debuchy R."/>
            <person name="Silar P."/>
        </authorList>
    </citation>
    <scope>NUCLEOTIDE SEQUENCE</scope>
</reference>
<dbReference type="VEuPathDB" id="FungiDB:PODANS_5_11870"/>
<gene>
    <name evidence="9" type="ORF">PODANS_5_11870</name>
</gene>
<dbReference type="PANTHER" id="PTHR24305">
    <property type="entry name" value="CYTOCHROME P450"/>
    <property type="match status" value="1"/>
</dbReference>
<dbReference type="PRINTS" id="PR00463">
    <property type="entry name" value="EP450I"/>
</dbReference>
<dbReference type="GO" id="GO:0004497">
    <property type="term" value="F:monooxygenase activity"/>
    <property type="evidence" value="ECO:0007669"/>
    <property type="project" value="UniProtKB-KW"/>
</dbReference>
<evidence type="ECO:0000256" key="1">
    <source>
        <dbReference type="ARBA" id="ARBA00001971"/>
    </source>
</evidence>
<evidence type="ECO:0000256" key="5">
    <source>
        <dbReference type="ARBA" id="ARBA00023002"/>
    </source>
</evidence>
<organism evidence="9">
    <name type="scientific">Podospora anserina (strain S / ATCC MYA-4624 / DSM 980 / FGSC 10383)</name>
    <name type="common">Pleurage anserina</name>
    <dbReference type="NCBI Taxonomy" id="515849"/>
    <lineage>
        <taxon>Eukaryota</taxon>
        <taxon>Fungi</taxon>
        <taxon>Dikarya</taxon>
        <taxon>Ascomycota</taxon>
        <taxon>Pezizomycotina</taxon>
        <taxon>Sordariomycetes</taxon>
        <taxon>Sordariomycetidae</taxon>
        <taxon>Sordariales</taxon>
        <taxon>Podosporaceae</taxon>
        <taxon>Podospora</taxon>
        <taxon>Podospora anserina</taxon>
    </lineage>
</organism>
<dbReference type="GeneID" id="6188615"/>
<dbReference type="InterPro" id="IPR036396">
    <property type="entry name" value="Cyt_P450_sf"/>
</dbReference>
<dbReference type="EMBL" id="CU633461">
    <property type="protein sequence ID" value="CAP62224.1"/>
    <property type="molecule type" value="Genomic_DNA"/>
</dbReference>
<dbReference type="InterPro" id="IPR001128">
    <property type="entry name" value="Cyt_P450"/>
</dbReference>
<comment type="cofactor">
    <cofactor evidence="1 8">
        <name>heme</name>
        <dbReference type="ChEBI" id="CHEBI:30413"/>
    </cofactor>
</comment>
<accession>B2AFK5</accession>
<dbReference type="Gene3D" id="1.10.630.10">
    <property type="entry name" value="Cytochrome P450"/>
    <property type="match status" value="1"/>
</dbReference>
<reference evidence="11" key="3">
    <citation type="journal article" date="2014" name="Genetics">
        <title>Maintaining two mating types: Structure of the mating type locus and its role in heterokaryosis in Podospora anserina.</title>
        <authorList>
            <person name="Grognet P."/>
            <person name="Bidard F."/>
            <person name="Kuchly C."/>
            <person name="Tong L.C.H."/>
            <person name="Coppin E."/>
            <person name="Benkhali J.A."/>
            <person name="Couloux A."/>
            <person name="Wincker P."/>
            <person name="Debuchy R."/>
            <person name="Silar P."/>
        </authorList>
    </citation>
    <scope>GENOME REANNOTATION</scope>
    <source>
        <strain evidence="11">S / ATCC MYA-4624 / DSM 980 / FGSC 10383</strain>
    </source>
</reference>
<evidence type="ECO:0000313" key="10">
    <source>
        <dbReference type="EMBL" id="CDP29637.1"/>
    </source>
</evidence>
<dbReference type="HOGENOM" id="CLU_001570_14_4_1"/>
<evidence type="ECO:0000313" key="11">
    <source>
        <dbReference type="Proteomes" id="UP000001197"/>
    </source>
</evidence>
<sequence>MLEQLSGLMEAAPPLPVVVLACLGVYLSGVSLYRLYLSPLSRFPGPKLAALTGWYEFYYDIIKDGQFYLKVQKLHEKYGPIIRINPWELHASDPVLFSQIYSSGVKHRIEKYAWSQQGLRLIDNSHILTESHELHKLRRKPLATFFCSRNTDNMEPIIWQISRRIRSRLQKLNRSGSVVKMEDLFTVVSADLVTAFSFDDAVDLTETDELQLPGSIYSALQTVARVSAWLNHFSWVTGLINAIPPTLLLRLAPTVATNNRLYLLVKKQFDSSRAARISTSKTTVTISDDELTDELLSPDTKLIAHLLNSNLPPHERTPERVCAELLTIFMATIFNIPRVMMVTTYHILANPDIKEKLRSELVDLLGPDMDSKQETPVWIKLNKAEYLKACVKEGLRLFFGALRGSARRNLDAPIVYKDWVILPGTPVGMSAWMLNTDPEVYPDPLAFRPERWLPGNHKPEMDRNFASLGRGSRTCLGIHLVYVFMRHLLVAMFGPGDRPELTLYETEESDVATTVSGLSGLAKRGARGLRVVVEWMSAC</sequence>
<evidence type="ECO:0000256" key="3">
    <source>
        <dbReference type="ARBA" id="ARBA00022617"/>
    </source>
</evidence>
<protein>
    <submittedName>
        <fullName evidence="10">Cytochrome P450 E-class, group I</fullName>
    </submittedName>
    <submittedName>
        <fullName evidence="9">Podospora anserina S mat+ genomic DNA chromosome 5, supercontig 7</fullName>
    </submittedName>
</protein>